<feature type="region of interest" description="Disordered" evidence="13">
    <location>
        <begin position="155"/>
        <end position="220"/>
    </location>
</feature>
<dbReference type="PANTHER" id="PTHR46732:SF8">
    <property type="entry name" value="ATP-DEPENDENT PROTEASE LA (LON) DOMAIN PROTEIN"/>
    <property type="match status" value="1"/>
</dbReference>
<feature type="domain" description="CULT" evidence="15">
    <location>
        <begin position="953"/>
        <end position="1060"/>
    </location>
</feature>
<feature type="compositionally biased region" description="Basic and acidic residues" evidence="13">
    <location>
        <begin position="292"/>
        <end position="303"/>
    </location>
</feature>
<dbReference type="InterPro" id="IPR034750">
    <property type="entry name" value="CULT"/>
</dbReference>
<comment type="subunit">
    <text evidence="12">Likely a component of a DCX (DDB1-CUL4-X-box) protein ligase complex. May interact with pic/DDB1.</text>
</comment>
<dbReference type="AlphaFoldDB" id="A0A8T0EWE2"/>
<feature type="domain" description="Lon N-terminal" evidence="14">
    <location>
        <begin position="748"/>
        <end position="954"/>
    </location>
</feature>
<dbReference type="InterPro" id="IPR004910">
    <property type="entry name" value="Yippee/Mis18/Cereblon"/>
</dbReference>
<evidence type="ECO:0000313" key="16">
    <source>
        <dbReference type="EMBL" id="KAF8782656.1"/>
    </source>
</evidence>
<feature type="compositionally biased region" description="Low complexity" evidence="13">
    <location>
        <begin position="402"/>
        <end position="417"/>
    </location>
</feature>
<dbReference type="Gene3D" id="1.20.58.1480">
    <property type="match status" value="1"/>
</dbReference>
<evidence type="ECO:0000256" key="13">
    <source>
        <dbReference type="SAM" id="MobiDB-lite"/>
    </source>
</evidence>
<comment type="subcellular location">
    <subcellularLocation>
        <location evidence="1">Nucleus</location>
    </subcellularLocation>
</comment>
<keyword evidence="9" id="KW-0539">Nucleus</keyword>
<dbReference type="GO" id="GO:0046872">
    <property type="term" value="F:metal ion binding"/>
    <property type="evidence" value="ECO:0007669"/>
    <property type="project" value="UniProtKB-KW"/>
</dbReference>
<keyword evidence="7" id="KW-0862">Zinc</keyword>
<dbReference type="InterPro" id="IPR015947">
    <property type="entry name" value="PUA-like_sf"/>
</dbReference>
<comment type="function">
    <text evidence="11">Substrate recognition component of a DCX (DDB1-CUL4-X-box) E3 protein ligase complex that mediates the ubiquitination and subsequent proteasomal degradation of target proteins. Has an essential role in mediating growth by negatively regulating insulin signaling. It also has a role in maintaining presynaptic function in the neuromuscular junction synapses of third-instar larvae.</text>
</comment>
<sequence length="1070" mass="118852">MPSHERSRSNEPSPPERLSESHRYQNSVHGSYDLSREQRMSEKQMLMNEQTPSQTSCIQSVSASTRPSYVIGVASNSHNPNGKPLEGIASALPSEAVLVNSNTSHGVPDHTPQNCPGNGCSYHTHSWKLRRALQQDRDQDHDTWCTNERQNKPHLLQVSDYAPRRKTNNTSAKTSSHCTYHSTSTQCPYDDLEPISPPSQSNENVESSSRTNSQPPINTKKTRSLLILKYSIHIPQGIPLQEFLPSMPHTHATNFCRLWFFKDQHRPPIKTQMGCPLLDYVKNRIVEVMRTADNEQEVSESRRPQSAMSYSEERDQLQHMYRYPSGSERDVPAERPGSTGNGPPVLQGQRYSPAVTRYSPIPPRPSSAAERVPSRNSTPGEVPRSHKRGSEGHLVSGDWRDSPNVSSRASSRSVSPNNIDHPDNSSRKKTRSEGTFIPESTTDRAPVLLPQNSIGIQRSGSLSEAPRLSSNNPSPQVLDSQSASKGIVSPRMDSYPSQTDGECYKFRINDNRPDGQWSLMNNHNRTSENEPLARLSEPMNIGAASSTTVEPFSPSNRTEMPLKLERNETGTRQSPVTGSGSGSQEPSRNSPSASSQGQRSATSTPIGMNVSSSSGLYSPFGTPNGSVSSSTNAMFSSATTLPPPASPHVAYSSFSGMGNTYAYPFSALSMRSLNVSTTHSSTPLTNNSSSVSNSSEEADPRQSGDQARREEPFVSYDTSLPVLHSYLGNDLEELSGRTVLDDDSCQTIPILTLPGVMLIPGQILPLQLYNPSTISMMIHIIHSDHTFGLINSRQRFEVLETRTQSDGILIGKVRILPELQAGDPGECSKLSSLNKFAIPPPNLSSKPSNSFQCNQLLHRSSHKYNKYDFANYTWFPEFVYKMYDANVLMNRIKTTMQSWNKTMHSDAMPCNPKEFSYWVAANLPLDDRQRLELLKINEVTHRLRHELKILEECCVLTCRDCQGIIANREDIFSMSLQGPQGTYVNPNGYVHEAITVYKAKGLRLTGRPSTEQSWFPGYAWTIAECEVCTSHMGWRFTAVDKSLKPSKFWALCRAAIQNRINGDGDEPNEL</sequence>
<dbReference type="Proteomes" id="UP000807504">
    <property type="component" value="Unassembled WGS sequence"/>
</dbReference>
<feature type="compositionally biased region" description="Basic and acidic residues" evidence="13">
    <location>
        <begin position="698"/>
        <end position="710"/>
    </location>
</feature>
<reference evidence="16" key="2">
    <citation type="submission" date="2020-06" db="EMBL/GenBank/DDBJ databases">
        <authorList>
            <person name="Sheffer M."/>
        </authorList>
    </citation>
    <scope>NUCLEOTIDE SEQUENCE</scope>
</reference>
<name>A0A8T0EWE2_ARGBR</name>
<protein>
    <recommendedName>
        <fullName evidence="4">Protein cereblon</fullName>
    </recommendedName>
    <alternativeName>
        <fullName evidence="10">Protein ohgata</fullName>
    </alternativeName>
</protein>
<evidence type="ECO:0000256" key="12">
    <source>
        <dbReference type="ARBA" id="ARBA00046796"/>
    </source>
</evidence>
<feature type="compositionally biased region" description="Polar residues" evidence="13">
    <location>
        <begin position="543"/>
        <end position="558"/>
    </location>
</feature>
<evidence type="ECO:0000256" key="8">
    <source>
        <dbReference type="ARBA" id="ARBA00022843"/>
    </source>
</evidence>
<evidence type="ECO:0000259" key="14">
    <source>
        <dbReference type="PROSITE" id="PS51787"/>
    </source>
</evidence>
<evidence type="ECO:0000256" key="11">
    <source>
        <dbReference type="ARBA" id="ARBA00046075"/>
    </source>
</evidence>
<dbReference type="SUPFAM" id="SSF88697">
    <property type="entry name" value="PUA domain-like"/>
    <property type="match status" value="1"/>
</dbReference>
<feature type="region of interest" description="Disordered" evidence="13">
    <location>
        <begin position="543"/>
        <end position="645"/>
    </location>
</feature>
<keyword evidence="17" id="KW-1185">Reference proteome</keyword>
<evidence type="ECO:0000256" key="9">
    <source>
        <dbReference type="ARBA" id="ARBA00023242"/>
    </source>
</evidence>
<accession>A0A8T0EWE2</accession>
<feature type="compositionally biased region" description="Polar residues" evidence="13">
    <location>
        <begin position="450"/>
        <end position="484"/>
    </location>
</feature>
<keyword evidence="6" id="KW-0833">Ubl conjugation pathway</keyword>
<feature type="region of interest" description="Disordered" evidence="13">
    <location>
        <begin position="677"/>
        <end position="710"/>
    </location>
</feature>
<dbReference type="FunFam" id="2.170.150.20:FF:000005">
    <property type="entry name" value="Blast:Protein cereblon homolog"/>
    <property type="match status" value="1"/>
</dbReference>
<feature type="region of interest" description="Disordered" evidence="13">
    <location>
        <begin position="292"/>
        <end position="501"/>
    </location>
</feature>
<evidence type="ECO:0000256" key="5">
    <source>
        <dbReference type="ARBA" id="ARBA00022723"/>
    </source>
</evidence>
<feature type="compositionally biased region" description="Polar residues" evidence="13">
    <location>
        <begin position="570"/>
        <end position="635"/>
    </location>
</feature>
<dbReference type="InterPro" id="IPR046336">
    <property type="entry name" value="Lon_prtase_N_sf"/>
</dbReference>
<dbReference type="Pfam" id="PF02190">
    <property type="entry name" value="LON_substr_bdg"/>
    <property type="match status" value="1"/>
</dbReference>
<comment type="similarity">
    <text evidence="3">Belongs to the CRBN family.</text>
</comment>
<feature type="compositionally biased region" description="Polar residues" evidence="13">
    <location>
        <begin position="198"/>
        <end position="219"/>
    </location>
</feature>
<dbReference type="PROSITE" id="PS51788">
    <property type="entry name" value="CULT"/>
    <property type="match status" value="1"/>
</dbReference>
<evidence type="ECO:0000256" key="4">
    <source>
        <dbReference type="ARBA" id="ARBA00014394"/>
    </source>
</evidence>
<dbReference type="EMBL" id="JABXBU010001863">
    <property type="protein sequence ID" value="KAF8782656.1"/>
    <property type="molecule type" value="Genomic_DNA"/>
</dbReference>
<dbReference type="Gene3D" id="2.170.150.20">
    <property type="entry name" value="Peptide methionine sulfoxide reductase"/>
    <property type="match status" value="1"/>
</dbReference>
<dbReference type="SMART" id="SM00464">
    <property type="entry name" value="LON"/>
    <property type="match status" value="1"/>
</dbReference>
<evidence type="ECO:0000256" key="2">
    <source>
        <dbReference type="ARBA" id="ARBA00004906"/>
    </source>
</evidence>
<comment type="pathway">
    <text evidence="2">Protein modification; protein ubiquitination.</text>
</comment>
<keyword evidence="8" id="KW-0832">Ubl conjugation</keyword>
<dbReference type="GO" id="GO:0005634">
    <property type="term" value="C:nucleus"/>
    <property type="evidence" value="ECO:0007669"/>
    <property type="project" value="UniProtKB-SubCell"/>
</dbReference>
<organism evidence="16 17">
    <name type="scientific">Argiope bruennichi</name>
    <name type="common">Wasp spider</name>
    <name type="synonym">Aranea bruennichi</name>
    <dbReference type="NCBI Taxonomy" id="94029"/>
    <lineage>
        <taxon>Eukaryota</taxon>
        <taxon>Metazoa</taxon>
        <taxon>Ecdysozoa</taxon>
        <taxon>Arthropoda</taxon>
        <taxon>Chelicerata</taxon>
        <taxon>Arachnida</taxon>
        <taxon>Araneae</taxon>
        <taxon>Araneomorphae</taxon>
        <taxon>Entelegynae</taxon>
        <taxon>Araneoidea</taxon>
        <taxon>Araneidae</taxon>
        <taxon>Argiope</taxon>
    </lineage>
</organism>
<evidence type="ECO:0000256" key="10">
    <source>
        <dbReference type="ARBA" id="ARBA00030079"/>
    </source>
</evidence>
<dbReference type="CDD" id="cd15777">
    <property type="entry name" value="CRBN_C_like"/>
    <property type="match status" value="1"/>
</dbReference>
<feature type="region of interest" description="Disordered" evidence="13">
    <location>
        <begin position="1"/>
        <end position="31"/>
    </location>
</feature>
<evidence type="ECO:0000256" key="3">
    <source>
        <dbReference type="ARBA" id="ARBA00005293"/>
    </source>
</evidence>
<gene>
    <name evidence="16" type="ORF">HNY73_012918</name>
</gene>
<dbReference type="Pfam" id="PF03226">
    <property type="entry name" value="Yippee-Mis18"/>
    <property type="match status" value="1"/>
</dbReference>
<dbReference type="InterPro" id="IPR003111">
    <property type="entry name" value="Lon_prtase_N"/>
</dbReference>
<keyword evidence="5" id="KW-0479">Metal-binding</keyword>
<evidence type="ECO:0000259" key="15">
    <source>
        <dbReference type="PROSITE" id="PS51788"/>
    </source>
</evidence>
<feature type="compositionally biased region" description="Basic and acidic residues" evidence="13">
    <location>
        <begin position="560"/>
        <end position="569"/>
    </location>
</feature>
<evidence type="ECO:0000256" key="6">
    <source>
        <dbReference type="ARBA" id="ARBA00022786"/>
    </source>
</evidence>
<feature type="compositionally biased region" description="Low complexity" evidence="13">
    <location>
        <begin position="174"/>
        <end position="185"/>
    </location>
</feature>
<feature type="compositionally biased region" description="Low complexity" evidence="13">
    <location>
        <begin position="677"/>
        <end position="695"/>
    </location>
</feature>
<evidence type="ECO:0000256" key="7">
    <source>
        <dbReference type="ARBA" id="ARBA00022833"/>
    </source>
</evidence>
<evidence type="ECO:0000313" key="17">
    <source>
        <dbReference type="Proteomes" id="UP000807504"/>
    </source>
</evidence>
<dbReference type="Gene3D" id="2.30.130.40">
    <property type="entry name" value="LON domain-like"/>
    <property type="match status" value="1"/>
</dbReference>
<proteinExistence type="inferred from homology"/>
<reference evidence="16" key="1">
    <citation type="journal article" date="2020" name="bioRxiv">
        <title>Chromosome-level reference genome of the European wasp spider Argiope bruennichi: a resource for studies on range expansion and evolutionary adaptation.</title>
        <authorList>
            <person name="Sheffer M.M."/>
            <person name="Hoppe A."/>
            <person name="Krehenwinkel H."/>
            <person name="Uhl G."/>
            <person name="Kuss A.W."/>
            <person name="Jensen L."/>
            <person name="Jensen C."/>
            <person name="Gillespie R.G."/>
            <person name="Hoff K.J."/>
            <person name="Prost S."/>
        </authorList>
    </citation>
    <scope>NUCLEOTIDE SEQUENCE</scope>
</reference>
<dbReference type="PROSITE" id="PS51787">
    <property type="entry name" value="LON_N"/>
    <property type="match status" value="1"/>
</dbReference>
<evidence type="ECO:0000256" key="1">
    <source>
        <dbReference type="ARBA" id="ARBA00004123"/>
    </source>
</evidence>
<dbReference type="PANTHER" id="PTHR46732">
    <property type="entry name" value="ATP-DEPENDENT PROTEASE LA (LON) DOMAIN PROTEIN"/>
    <property type="match status" value="1"/>
</dbReference>
<comment type="caution">
    <text evidence="16">The sequence shown here is derived from an EMBL/GenBank/DDBJ whole genome shotgun (WGS) entry which is preliminary data.</text>
</comment>